<organism evidence="1 2">
    <name type="scientific">Bartonella acomydis</name>
    <dbReference type="NCBI Taxonomy" id="686234"/>
    <lineage>
        <taxon>Bacteria</taxon>
        <taxon>Pseudomonadati</taxon>
        <taxon>Pseudomonadota</taxon>
        <taxon>Alphaproteobacteria</taxon>
        <taxon>Hyphomicrobiales</taxon>
        <taxon>Bartonellaceae</taxon>
        <taxon>Bartonella</taxon>
    </lineage>
</organism>
<evidence type="ECO:0008006" key="3">
    <source>
        <dbReference type="Google" id="ProtNLM"/>
    </source>
</evidence>
<name>A0ABP9MW30_9HYPH</name>
<gene>
    <name evidence="1" type="ORF">GCM10023260_14520</name>
</gene>
<evidence type="ECO:0000313" key="1">
    <source>
        <dbReference type="EMBL" id="GAA5102558.1"/>
    </source>
</evidence>
<accession>A0ABP9MW30</accession>
<proteinExistence type="predicted"/>
<keyword evidence="2" id="KW-1185">Reference proteome</keyword>
<reference evidence="2" key="1">
    <citation type="journal article" date="2019" name="Int. J. Syst. Evol. Microbiol.">
        <title>The Global Catalogue of Microorganisms (GCM) 10K type strain sequencing project: providing services to taxonomists for standard genome sequencing and annotation.</title>
        <authorList>
            <consortium name="The Broad Institute Genomics Platform"/>
            <consortium name="The Broad Institute Genome Sequencing Center for Infectious Disease"/>
            <person name="Wu L."/>
            <person name="Ma J."/>
        </authorList>
    </citation>
    <scope>NUCLEOTIDE SEQUENCE [LARGE SCALE GENOMIC DNA]</scope>
    <source>
        <strain evidence="2">JCM 17706</strain>
    </source>
</reference>
<dbReference type="Proteomes" id="UP001501525">
    <property type="component" value="Unassembled WGS sequence"/>
</dbReference>
<sequence length="95" mass="10189">MLSINSPLHLLLQKIKGNASTITSHAIILQPKIDKALQANIYLKNKTASSSSKITLKSSADHMTLPAKIDASNQTTIKAENGSKFANDKENTALS</sequence>
<comment type="caution">
    <text evidence="1">The sequence shown here is derived from an EMBL/GenBank/DDBJ whole genome shotgun (WGS) entry which is preliminary data.</text>
</comment>
<dbReference type="RefSeq" id="WP_345097364.1">
    <property type="nucleotide sequence ID" value="NZ_BAABIY010000096.1"/>
</dbReference>
<protein>
    <recommendedName>
        <fullName evidence="3">Filamentous hemagglutinin</fullName>
    </recommendedName>
</protein>
<dbReference type="EMBL" id="BAABIY010000096">
    <property type="protein sequence ID" value="GAA5102558.1"/>
    <property type="molecule type" value="Genomic_DNA"/>
</dbReference>
<evidence type="ECO:0000313" key="2">
    <source>
        <dbReference type="Proteomes" id="UP001501525"/>
    </source>
</evidence>